<protein>
    <submittedName>
        <fullName evidence="2">Uncharacterized protein</fullName>
    </submittedName>
</protein>
<gene>
    <name evidence="2" type="ORF">PIIN_02768</name>
</gene>
<dbReference type="InParanoid" id="G4TC52"/>
<comment type="caution">
    <text evidence="2">The sequence shown here is derived from an EMBL/GenBank/DDBJ whole genome shotgun (WGS) entry which is preliminary data.</text>
</comment>
<dbReference type="PANTHER" id="PTHR47534:SF3">
    <property type="entry name" value="ALCOHOL DEHYDROGENASE-LIKE C-TERMINAL DOMAIN-CONTAINING PROTEIN"/>
    <property type="match status" value="1"/>
</dbReference>
<dbReference type="STRING" id="1109443.G4TC52"/>
<dbReference type="eggNOG" id="KOG1208">
    <property type="taxonomic scope" value="Eukaryota"/>
</dbReference>
<dbReference type="AlphaFoldDB" id="G4TC52"/>
<dbReference type="Gene3D" id="3.40.50.720">
    <property type="entry name" value="NAD(P)-binding Rossmann-like Domain"/>
    <property type="match status" value="1"/>
</dbReference>
<keyword evidence="1" id="KW-0560">Oxidoreductase</keyword>
<organism evidence="2 3">
    <name type="scientific">Serendipita indica (strain DSM 11827)</name>
    <name type="common">Root endophyte fungus</name>
    <name type="synonym">Piriformospora indica</name>
    <dbReference type="NCBI Taxonomy" id="1109443"/>
    <lineage>
        <taxon>Eukaryota</taxon>
        <taxon>Fungi</taxon>
        <taxon>Dikarya</taxon>
        <taxon>Basidiomycota</taxon>
        <taxon>Agaricomycotina</taxon>
        <taxon>Agaricomycetes</taxon>
        <taxon>Sebacinales</taxon>
        <taxon>Serendipitaceae</taxon>
        <taxon>Serendipita</taxon>
    </lineage>
</organism>
<dbReference type="InterPro" id="IPR052228">
    <property type="entry name" value="Sec_Metab_Biosynth_Oxidored"/>
</dbReference>
<dbReference type="Proteomes" id="UP000007148">
    <property type="component" value="Unassembled WGS sequence"/>
</dbReference>
<proteinExistence type="predicted"/>
<keyword evidence="3" id="KW-1185">Reference proteome</keyword>
<sequence length="269" mass="30023">MAQLLATYTNGRANIVIVGRNQAAADRIVASFPEPPYPNETNSITVKHEFIQCDVSFISNVRVAVEEIKKRYSKINMLVCSAGALAMSQKITTEGLDESHVLRTYARTKFIYELQPLLSNDRAAGEDARAMIILNAATSNKVDLEDLDIKKFSMISVNKTTASYNDVFVKVMGERHPDLAFIHIFPGGTDMPGLHKTWYLSLAATLAKPLLRRLEDAASSMLYPLLHPYYSQGGFWLTKDADKLTLGNSINDKVTEKVWDHIVSRAQLE</sequence>
<dbReference type="HOGENOM" id="CLU_044999_1_0_1"/>
<dbReference type="OrthoDB" id="2898509at2759"/>
<dbReference type="GO" id="GO:0016491">
    <property type="term" value="F:oxidoreductase activity"/>
    <property type="evidence" value="ECO:0007669"/>
    <property type="project" value="UniProtKB-KW"/>
</dbReference>
<dbReference type="SUPFAM" id="SSF51735">
    <property type="entry name" value="NAD(P)-binding Rossmann-fold domains"/>
    <property type="match status" value="1"/>
</dbReference>
<evidence type="ECO:0000313" key="3">
    <source>
        <dbReference type="Proteomes" id="UP000007148"/>
    </source>
</evidence>
<dbReference type="EMBL" id="CAFZ01000042">
    <property type="protein sequence ID" value="CCA68908.1"/>
    <property type="molecule type" value="Genomic_DNA"/>
</dbReference>
<dbReference type="InterPro" id="IPR036291">
    <property type="entry name" value="NAD(P)-bd_dom_sf"/>
</dbReference>
<accession>G4TC52</accession>
<dbReference type="PANTHER" id="PTHR47534">
    <property type="entry name" value="YALI0E05731P"/>
    <property type="match status" value="1"/>
</dbReference>
<evidence type="ECO:0000313" key="2">
    <source>
        <dbReference type="EMBL" id="CCA68908.1"/>
    </source>
</evidence>
<name>G4TC52_SERID</name>
<evidence type="ECO:0000256" key="1">
    <source>
        <dbReference type="ARBA" id="ARBA00023002"/>
    </source>
</evidence>
<reference evidence="2 3" key="1">
    <citation type="journal article" date="2011" name="PLoS Pathog.">
        <title>Endophytic Life Strategies Decoded by Genome and Transcriptome Analyses of the Mutualistic Root Symbiont Piriformospora indica.</title>
        <authorList>
            <person name="Zuccaro A."/>
            <person name="Lahrmann U."/>
            <person name="Guldener U."/>
            <person name="Langen G."/>
            <person name="Pfiffi S."/>
            <person name="Biedenkopf D."/>
            <person name="Wong P."/>
            <person name="Samans B."/>
            <person name="Grimm C."/>
            <person name="Basiewicz M."/>
            <person name="Murat C."/>
            <person name="Martin F."/>
            <person name="Kogel K.H."/>
        </authorList>
    </citation>
    <scope>NUCLEOTIDE SEQUENCE [LARGE SCALE GENOMIC DNA]</scope>
    <source>
        <strain evidence="2 3">DSM 11827</strain>
    </source>
</reference>
<dbReference type="OMA" id="KNDPPRI"/>